<dbReference type="SUPFAM" id="SSF46785">
    <property type="entry name" value="Winged helix' DNA-binding domain"/>
    <property type="match status" value="1"/>
</dbReference>
<dbReference type="GO" id="GO:0003677">
    <property type="term" value="F:DNA binding"/>
    <property type="evidence" value="ECO:0007669"/>
    <property type="project" value="UniProtKB-KW"/>
</dbReference>
<organism evidence="8 9">
    <name type="scientific">Georgenia soli</name>
    <dbReference type="NCBI Taxonomy" id="638953"/>
    <lineage>
        <taxon>Bacteria</taxon>
        <taxon>Bacillati</taxon>
        <taxon>Actinomycetota</taxon>
        <taxon>Actinomycetes</taxon>
        <taxon>Micrococcales</taxon>
        <taxon>Bogoriellaceae</taxon>
        <taxon>Georgenia</taxon>
    </lineage>
</organism>
<dbReference type="PANTHER" id="PTHR30363:SF4">
    <property type="entry name" value="GLYCEROL-3-PHOSPHATE REGULON REPRESSOR"/>
    <property type="match status" value="1"/>
</dbReference>
<evidence type="ECO:0000256" key="3">
    <source>
        <dbReference type="ARBA" id="ARBA00023015"/>
    </source>
</evidence>
<protein>
    <recommendedName>
        <fullName evidence="1">Lactose phosphotransferase system repressor</fullName>
    </recommendedName>
</protein>
<dbReference type="InterPro" id="IPR036388">
    <property type="entry name" value="WH-like_DNA-bd_sf"/>
</dbReference>
<dbReference type="PANTHER" id="PTHR30363">
    <property type="entry name" value="HTH-TYPE TRANSCRIPTIONAL REGULATOR SRLR-RELATED"/>
    <property type="match status" value="1"/>
</dbReference>
<keyword evidence="5" id="KW-0804">Transcription</keyword>
<dbReference type="Proteomes" id="UP000222106">
    <property type="component" value="Unassembled WGS sequence"/>
</dbReference>
<dbReference type="InterPro" id="IPR018356">
    <property type="entry name" value="Tscrpt_reg_HTH_DeoR_CS"/>
</dbReference>
<dbReference type="Pfam" id="PF08220">
    <property type="entry name" value="HTH_DeoR"/>
    <property type="match status" value="1"/>
</dbReference>
<dbReference type="SUPFAM" id="SSF100950">
    <property type="entry name" value="NagB/RpiA/CoA transferase-like"/>
    <property type="match status" value="1"/>
</dbReference>
<dbReference type="PROSITE" id="PS00894">
    <property type="entry name" value="HTH_DEOR_1"/>
    <property type="match status" value="1"/>
</dbReference>
<dbReference type="SMART" id="SM00420">
    <property type="entry name" value="HTH_DEOR"/>
    <property type="match status" value="1"/>
</dbReference>
<dbReference type="InterPro" id="IPR050313">
    <property type="entry name" value="Carb_Metab_HTH_regulators"/>
</dbReference>
<dbReference type="InterPro" id="IPR037171">
    <property type="entry name" value="NagB/RpiA_transferase-like"/>
</dbReference>
<dbReference type="InterPro" id="IPR036390">
    <property type="entry name" value="WH_DNA-bd_sf"/>
</dbReference>
<keyword evidence="9" id="KW-1185">Reference proteome</keyword>
<dbReference type="AlphaFoldDB" id="A0A2A9F354"/>
<evidence type="ECO:0000259" key="7">
    <source>
        <dbReference type="PROSITE" id="PS51000"/>
    </source>
</evidence>
<dbReference type="InterPro" id="IPR014036">
    <property type="entry name" value="DeoR-like_C"/>
</dbReference>
<comment type="function">
    <text evidence="6">Repressor of the lactose catabolism operon. Galactose-6-phosphate is the inducer.</text>
</comment>
<dbReference type="GO" id="GO:0003700">
    <property type="term" value="F:DNA-binding transcription factor activity"/>
    <property type="evidence" value="ECO:0007669"/>
    <property type="project" value="InterPro"/>
</dbReference>
<dbReference type="PROSITE" id="PS51000">
    <property type="entry name" value="HTH_DEOR_2"/>
    <property type="match status" value="1"/>
</dbReference>
<evidence type="ECO:0000256" key="4">
    <source>
        <dbReference type="ARBA" id="ARBA00023125"/>
    </source>
</evidence>
<sequence>MLAASRRSRILEIVRDQESVQTEELVDVLGVSVETVRRDLEHLERAGSLLRVRGGALKTPATPGTEPPFDARVTLASKEKEQVAKAAARLMESTRTVFIDIGTTAAAVARSIGPEFTGTVVTPSVRIAEMLAGISGATVLLPGGQLRPGDLAISGPTARQFLADIYPDVAFIGTGGVDVDAGLTDFELVEVEIKRVMIANSRRSYALADSSKLGSRAPYRVCDLTELDGVISDRQVSQRLRNAFSDRDINLVIA</sequence>
<gene>
    <name evidence="8" type="ORF">ATJ97_0216</name>
</gene>
<dbReference type="SMART" id="SM01134">
    <property type="entry name" value="DeoRC"/>
    <property type="match status" value="1"/>
</dbReference>
<dbReference type="InterPro" id="IPR001034">
    <property type="entry name" value="DeoR_HTH"/>
</dbReference>
<accession>A0A2A9F354</accession>
<proteinExistence type="predicted"/>
<dbReference type="PRINTS" id="PR00037">
    <property type="entry name" value="HTHLACR"/>
</dbReference>
<evidence type="ECO:0000256" key="6">
    <source>
        <dbReference type="ARBA" id="ARBA00024937"/>
    </source>
</evidence>
<keyword evidence="4" id="KW-0238">DNA-binding</keyword>
<dbReference type="OrthoDB" id="7688673at2"/>
<evidence type="ECO:0000256" key="1">
    <source>
        <dbReference type="ARBA" id="ARBA00021390"/>
    </source>
</evidence>
<dbReference type="Pfam" id="PF00455">
    <property type="entry name" value="DeoRC"/>
    <property type="match status" value="1"/>
</dbReference>
<name>A0A2A9F354_9MICO</name>
<evidence type="ECO:0000313" key="9">
    <source>
        <dbReference type="Proteomes" id="UP000222106"/>
    </source>
</evidence>
<evidence type="ECO:0000313" key="8">
    <source>
        <dbReference type="EMBL" id="PFG44940.1"/>
    </source>
</evidence>
<dbReference type="RefSeq" id="WP_098482151.1">
    <property type="nucleotide sequence ID" value="NZ_PDJI01000003.1"/>
</dbReference>
<keyword evidence="2" id="KW-0678">Repressor</keyword>
<keyword evidence="3" id="KW-0805">Transcription regulation</keyword>
<comment type="caution">
    <text evidence="8">The sequence shown here is derived from an EMBL/GenBank/DDBJ whole genome shotgun (WGS) entry which is preliminary data.</text>
</comment>
<evidence type="ECO:0000256" key="5">
    <source>
        <dbReference type="ARBA" id="ARBA00023163"/>
    </source>
</evidence>
<dbReference type="Gene3D" id="1.10.10.10">
    <property type="entry name" value="Winged helix-like DNA-binding domain superfamily/Winged helix DNA-binding domain"/>
    <property type="match status" value="1"/>
</dbReference>
<reference evidence="8 9" key="1">
    <citation type="submission" date="2017-10" db="EMBL/GenBank/DDBJ databases">
        <title>Sequencing the genomes of 1000 actinobacteria strains.</title>
        <authorList>
            <person name="Klenk H.-P."/>
        </authorList>
    </citation>
    <scope>NUCLEOTIDE SEQUENCE [LARGE SCALE GENOMIC DNA]</scope>
    <source>
        <strain evidence="8 9">DSM 21838</strain>
    </source>
</reference>
<evidence type="ECO:0000256" key="2">
    <source>
        <dbReference type="ARBA" id="ARBA00022491"/>
    </source>
</evidence>
<feature type="domain" description="HTH deoR-type" evidence="7">
    <location>
        <begin position="3"/>
        <end position="58"/>
    </location>
</feature>
<dbReference type="Gene3D" id="3.40.50.1360">
    <property type="match status" value="1"/>
</dbReference>
<dbReference type="EMBL" id="PDJI01000003">
    <property type="protein sequence ID" value="PFG44940.1"/>
    <property type="molecule type" value="Genomic_DNA"/>
</dbReference>